<organism evidence="2 3">
    <name type="scientific">Venustampulla echinocandica</name>
    <dbReference type="NCBI Taxonomy" id="2656787"/>
    <lineage>
        <taxon>Eukaryota</taxon>
        <taxon>Fungi</taxon>
        <taxon>Dikarya</taxon>
        <taxon>Ascomycota</taxon>
        <taxon>Pezizomycotina</taxon>
        <taxon>Leotiomycetes</taxon>
        <taxon>Helotiales</taxon>
        <taxon>Pleuroascaceae</taxon>
        <taxon>Venustampulla</taxon>
    </lineage>
</organism>
<proteinExistence type="predicted"/>
<accession>A0A370TBQ4</accession>
<keyword evidence="3" id="KW-1185">Reference proteome</keyword>
<dbReference type="AlphaFoldDB" id="A0A370TBQ4"/>
<evidence type="ECO:0000313" key="3">
    <source>
        <dbReference type="Proteomes" id="UP000254866"/>
    </source>
</evidence>
<gene>
    <name evidence="2" type="ORF">BP5553_09697</name>
</gene>
<evidence type="ECO:0000313" key="2">
    <source>
        <dbReference type="EMBL" id="RDL31488.1"/>
    </source>
</evidence>
<dbReference type="InterPro" id="IPR056632">
    <property type="entry name" value="DUF7730"/>
</dbReference>
<protein>
    <recommendedName>
        <fullName evidence="1">DUF7730 domain-containing protein</fullName>
    </recommendedName>
</protein>
<evidence type="ECO:0000259" key="1">
    <source>
        <dbReference type="Pfam" id="PF24864"/>
    </source>
</evidence>
<dbReference type="OrthoDB" id="4757095at2759"/>
<name>A0A370TBQ4_9HELO</name>
<dbReference type="EMBL" id="NPIC01000012">
    <property type="protein sequence ID" value="RDL31488.1"/>
    <property type="molecule type" value="Genomic_DNA"/>
</dbReference>
<dbReference type="GeneID" id="43602546"/>
<feature type="domain" description="DUF7730" evidence="1">
    <location>
        <begin position="143"/>
        <end position="227"/>
    </location>
</feature>
<reference evidence="2 3" key="1">
    <citation type="journal article" date="2018" name="IMA Fungus">
        <title>IMA Genome-F 9: Draft genome sequence of Annulohypoxylon stygium, Aspergillus mulundensis, Berkeleyomyces basicola (syn. Thielaviopsis basicola), Ceratocystis smalleyi, two Cercospora beticola strains, Coleophoma cylindrospora, Fusarium fracticaudum, Phialophora cf. hyalina, and Morchella septimelata.</title>
        <authorList>
            <person name="Wingfield B.D."/>
            <person name="Bills G.F."/>
            <person name="Dong Y."/>
            <person name="Huang W."/>
            <person name="Nel W.J."/>
            <person name="Swalarsk-Parry B.S."/>
            <person name="Vaghefi N."/>
            <person name="Wilken P.M."/>
            <person name="An Z."/>
            <person name="de Beer Z.W."/>
            <person name="De Vos L."/>
            <person name="Chen L."/>
            <person name="Duong T.A."/>
            <person name="Gao Y."/>
            <person name="Hammerbacher A."/>
            <person name="Kikkert J.R."/>
            <person name="Li Y."/>
            <person name="Li H."/>
            <person name="Li K."/>
            <person name="Li Q."/>
            <person name="Liu X."/>
            <person name="Ma X."/>
            <person name="Naidoo K."/>
            <person name="Pethybridge S.J."/>
            <person name="Sun J."/>
            <person name="Steenkamp E.T."/>
            <person name="van der Nest M.A."/>
            <person name="van Wyk S."/>
            <person name="Wingfield M.J."/>
            <person name="Xiong C."/>
            <person name="Yue Q."/>
            <person name="Zhang X."/>
        </authorList>
    </citation>
    <scope>NUCLEOTIDE SEQUENCE [LARGE SCALE GENOMIC DNA]</scope>
    <source>
        <strain evidence="2 3">BP 5553</strain>
    </source>
</reference>
<dbReference type="Pfam" id="PF24864">
    <property type="entry name" value="DUF7730"/>
    <property type="match status" value="1"/>
</dbReference>
<dbReference type="RefSeq" id="XP_031865619.1">
    <property type="nucleotide sequence ID" value="XM_032018320.1"/>
</dbReference>
<sequence length="227" mass="26486">MGWYKLKEIIATKCHRSSTLRQMELEHEERKFALVTPKNIAPRRRRRRPRYNKDVQGVRFTRHLTIGRDLIGVPEFHEDEEESVAEENNKGSRLKSMLKTISASAANRFRIRTTTTTSPNPKPPTTPELSQLILNPQVTYEQDGHSRLMALPWEVRQQIYHETIGGYLMQIRFEDAYRKMTHSRCKHTDIRTCERAGCKTSNNKQRGAPDQWGQVNLLAILQTCRVM</sequence>
<comment type="caution">
    <text evidence="2">The sequence shown here is derived from an EMBL/GenBank/DDBJ whole genome shotgun (WGS) entry which is preliminary data.</text>
</comment>
<dbReference type="Proteomes" id="UP000254866">
    <property type="component" value="Unassembled WGS sequence"/>
</dbReference>